<keyword evidence="4" id="KW-0285">Flavoprotein</keyword>
<dbReference type="SUPFAM" id="SSF51905">
    <property type="entry name" value="FAD/NAD(P)-binding domain"/>
    <property type="match status" value="1"/>
</dbReference>
<dbReference type="Pfam" id="PF01494">
    <property type="entry name" value="FAD_binding_3"/>
    <property type="match status" value="1"/>
</dbReference>
<dbReference type="Gene3D" id="3.50.50.60">
    <property type="entry name" value="FAD/NAD(P)-binding domain"/>
    <property type="match status" value="1"/>
</dbReference>
<organism evidence="8 9">
    <name type="scientific">Diatrype stigma</name>
    <dbReference type="NCBI Taxonomy" id="117547"/>
    <lineage>
        <taxon>Eukaryota</taxon>
        <taxon>Fungi</taxon>
        <taxon>Dikarya</taxon>
        <taxon>Ascomycota</taxon>
        <taxon>Pezizomycotina</taxon>
        <taxon>Sordariomycetes</taxon>
        <taxon>Xylariomycetidae</taxon>
        <taxon>Xylariales</taxon>
        <taxon>Diatrypaceae</taxon>
        <taxon>Diatrype</taxon>
    </lineage>
</organism>
<dbReference type="InterPro" id="IPR036188">
    <property type="entry name" value="FAD/NAD-bd_sf"/>
</dbReference>
<dbReference type="AlphaFoldDB" id="A0AAN9UV79"/>
<dbReference type="PRINTS" id="PR00420">
    <property type="entry name" value="RNGMNOXGNASE"/>
</dbReference>
<comment type="pathway">
    <text evidence="2">Secondary metabolite biosynthesis.</text>
</comment>
<dbReference type="EMBL" id="JAKJXP020000009">
    <property type="protein sequence ID" value="KAK7756045.1"/>
    <property type="molecule type" value="Genomic_DNA"/>
</dbReference>
<evidence type="ECO:0000313" key="9">
    <source>
        <dbReference type="Proteomes" id="UP001320420"/>
    </source>
</evidence>
<feature type="domain" description="FAD-binding" evidence="7">
    <location>
        <begin position="4"/>
        <end position="342"/>
    </location>
</feature>
<comment type="cofactor">
    <cofactor evidence="1">
        <name>FAD</name>
        <dbReference type="ChEBI" id="CHEBI:57692"/>
    </cofactor>
</comment>
<reference evidence="8 9" key="1">
    <citation type="submission" date="2024-02" db="EMBL/GenBank/DDBJ databases">
        <title>De novo assembly and annotation of 12 fungi associated with fruit tree decline syndrome in Ontario, Canada.</title>
        <authorList>
            <person name="Sulman M."/>
            <person name="Ellouze W."/>
            <person name="Ilyukhin E."/>
        </authorList>
    </citation>
    <scope>NUCLEOTIDE SEQUENCE [LARGE SCALE GENOMIC DNA]</scope>
    <source>
        <strain evidence="8 9">M11/M66-122</strain>
    </source>
</reference>
<gene>
    <name evidence="8" type="ORF">SLS62_001988</name>
</gene>
<evidence type="ECO:0000256" key="4">
    <source>
        <dbReference type="ARBA" id="ARBA00022630"/>
    </source>
</evidence>
<accession>A0AAN9UV79</accession>
<evidence type="ECO:0000313" key="8">
    <source>
        <dbReference type="EMBL" id="KAK7756045.1"/>
    </source>
</evidence>
<evidence type="ECO:0000256" key="1">
    <source>
        <dbReference type="ARBA" id="ARBA00001974"/>
    </source>
</evidence>
<keyword evidence="9" id="KW-1185">Reference proteome</keyword>
<evidence type="ECO:0000256" key="6">
    <source>
        <dbReference type="ARBA" id="ARBA00023002"/>
    </source>
</evidence>
<dbReference type="Proteomes" id="UP001320420">
    <property type="component" value="Unassembled WGS sequence"/>
</dbReference>
<protein>
    <recommendedName>
        <fullName evidence="7">FAD-binding domain-containing protein</fullName>
    </recommendedName>
</protein>
<comment type="caution">
    <text evidence="8">The sequence shown here is derived from an EMBL/GenBank/DDBJ whole genome shotgun (WGS) entry which is preliminary data.</text>
</comment>
<evidence type="ECO:0000256" key="3">
    <source>
        <dbReference type="ARBA" id="ARBA00007992"/>
    </source>
</evidence>
<sequence>MNSKVIVVGGGPVGLVAAHALHLAGIDFVLLERRTSITDNTGASVVLGPPSLRILSQFGLREELEAAGAELGHAKSFTRDGYKFRDSTQIRLLKECLGCAQLIFHRPDLVRIIYEGLPPAARERILTQKRVTTIEESENSATVTCADGSSFVGSVVIGADGVHSQTRRQLRQAMLRQGRQADCDEEQPYESAYRMLWCTFPRPASSPPGDACETQDKDRSLGYLAGKQRGWIFLYEKLEKPTRNRVDYSEKDIERFAASFADYPISETLSFKDVFQSYKAGMANLGEGVVKNFSHDRIVLVGDACHRFTPNAALGLNNGIQDIVSVCNAIHSAVKSSKDDSLSRAALKTAFDLYHDQRLAPVKKDLRASALLTRLQAWANTWFYVSARFLLVFDWFQRFTLRHVAIPNMRLAPVLDYVSADEPYVGTIAWAHPIKSRKGGKEC</sequence>
<evidence type="ECO:0000259" key="7">
    <source>
        <dbReference type="Pfam" id="PF01494"/>
    </source>
</evidence>
<dbReference type="PANTHER" id="PTHR47356">
    <property type="entry name" value="FAD-DEPENDENT MONOOXYGENASE ASQG-RELATED"/>
    <property type="match status" value="1"/>
</dbReference>
<dbReference type="GO" id="GO:0004497">
    <property type="term" value="F:monooxygenase activity"/>
    <property type="evidence" value="ECO:0007669"/>
    <property type="project" value="InterPro"/>
</dbReference>
<comment type="similarity">
    <text evidence="3">Belongs to the paxM FAD-dependent monooxygenase family.</text>
</comment>
<evidence type="ECO:0000256" key="2">
    <source>
        <dbReference type="ARBA" id="ARBA00005179"/>
    </source>
</evidence>
<evidence type="ECO:0000256" key="5">
    <source>
        <dbReference type="ARBA" id="ARBA00022827"/>
    </source>
</evidence>
<keyword evidence="5" id="KW-0274">FAD</keyword>
<keyword evidence="6" id="KW-0560">Oxidoreductase</keyword>
<dbReference type="InterPro" id="IPR050562">
    <property type="entry name" value="FAD_mOase_fung"/>
</dbReference>
<name>A0AAN9UV79_9PEZI</name>
<dbReference type="InterPro" id="IPR002938">
    <property type="entry name" value="FAD-bd"/>
</dbReference>
<dbReference type="PANTHER" id="PTHR47356:SF2">
    <property type="entry name" value="FAD-BINDING DOMAIN-CONTAINING PROTEIN-RELATED"/>
    <property type="match status" value="1"/>
</dbReference>
<dbReference type="GO" id="GO:0071949">
    <property type="term" value="F:FAD binding"/>
    <property type="evidence" value="ECO:0007669"/>
    <property type="project" value="InterPro"/>
</dbReference>
<proteinExistence type="inferred from homology"/>